<feature type="transmembrane region" description="Helical" evidence="1">
    <location>
        <begin position="32"/>
        <end position="50"/>
    </location>
</feature>
<keyword evidence="3" id="KW-1185">Reference proteome</keyword>
<sequence length="194" mass="21125">MAGINRMTYYLCLAGICLGIILGLGLGIAMGSLLIIAFVVIIAIIGAYAFHRRINEVMTDDLSEAISGKAAIRTLEILTVVGAILFASTMMLYWGNGGGLGSGIGISDNGSAWIHFSVWYPNFNPVYDERLFIQDMNNISGEELFSLERLFGLGYRVRDGPMFMGLAFGIMTILIAGLFAAFSFYYNKKMEPGS</sequence>
<dbReference type="AlphaFoldDB" id="A0A2V2N423"/>
<evidence type="ECO:0000256" key="1">
    <source>
        <dbReference type="SAM" id="Phobius"/>
    </source>
</evidence>
<comment type="caution">
    <text evidence="2">The sequence shown here is derived from an EMBL/GenBank/DDBJ whole genome shotgun (WGS) entry which is preliminary data.</text>
</comment>
<dbReference type="EMBL" id="QGMZ01000045">
    <property type="protein sequence ID" value="PWR70221.1"/>
    <property type="molecule type" value="Genomic_DNA"/>
</dbReference>
<organism evidence="2 3">
    <name type="scientific">Methanospirillum stamsii</name>
    <dbReference type="NCBI Taxonomy" id="1277351"/>
    <lineage>
        <taxon>Archaea</taxon>
        <taxon>Methanobacteriati</taxon>
        <taxon>Methanobacteriota</taxon>
        <taxon>Stenosarchaea group</taxon>
        <taxon>Methanomicrobia</taxon>
        <taxon>Methanomicrobiales</taxon>
        <taxon>Methanospirillaceae</taxon>
        <taxon>Methanospirillum</taxon>
    </lineage>
</organism>
<keyword evidence="1" id="KW-0812">Transmembrane</keyword>
<evidence type="ECO:0008006" key="4">
    <source>
        <dbReference type="Google" id="ProtNLM"/>
    </source>
</evidence>
<reference evidence="2 3" key="1">
    <citation type="submission" date="2018-05" db="EMBL/GenBank/DDBJ databases">
        <title>Draft genome of Methanospirillum stamsii Pt1.</title>
        <authorList>
            <person name="Dueholm M.S."/>
            <person name="Nielsen P.H."/>
            <person name="Bakmann L.F."/>
            <person name="Otzen D.E."/>
        </authorList>
    </citation>
    <scope>NUCLEOTIDE SEQUENCE [LARGE SCALE GENOMIC DNA]</scope>
    <source>
        <strain evidence="2 3">Pt1</strain>
    </source>
</reference>
<name>A0A2V2N423_9EURY</name>
<proteinExistence type="predicted"/>
<evidence type="ECO:0000313" key="3">
    <source>
        <dbReference type="Proteomes" id="UP000245934"/>
    </source>
</evidence>
<gene>
    <name evidence="2" type="ORF">DLD82_16260</name>
</gene>
<feature type="transmembrane region" description="Helical" evidence="1">
    <location>
        <begin position="7"/>
        <end position="26"/>
    </location>
</feature>
<dbReference type="Pfam" id="PF09946">
    <property type="entry name" value="DUF2178"/>
    <property type="match status" value="1"/>
</dbReference>
<protein>
    <recommendedName>
        <fullName evidence="4">DUF2178 domain-containing protein</fullName>
    </recommendedName>
</protein>
<feature type="transmembrane region" description="Helical" evidence="1">
    <location>
        <begin position="162"/>
        <end position="186"/>
    </location>
</feature>
<dbReference type="RefSeq" id="WP_109942187.1">
    <property type="nucleotide sequence ID" value="NZ_CP176366.1"/>
</dbReference>
<feature type="transmembrane region" description="Helical" evidence="1">
    <location>
        <begin position="71"/>
        <end position="94"/>
    </location>
</feature>
<dbReference type="InterPro" id="IPR019235">
    <property type="entry name" value="DUF2178_TM"/>
</dbReference>
<dbReference type="GeneID" id="97607981"/>
<dbReference type="OrthoDB" id="378060at2157"/>
<accession>A0A2V2N423</accession>
<evidence type="ECO:0000313" key="2">
    <source>
        <dbReference type="EMBL" id="PWR70221.1"/>
    </source>
</evidence>
<dbReference type="Proteomes" id="UP000245934">
    <property type="component" value="Unassembled WGS sequence"/>
</dbReference>
<keyword evidence="1" id="KW-0472">Membrane</keyword>
<keyword evidence="1" id="KW-1133">Transmembrane helix</keyword>